<organism evidence="2 3">
    <name type="scientific">Microbacterium hatanonis</name>
    <dbReference type="NCBI Taxonomy" id="404366"/>
    <lineage>
        <taxon>Bacteria</taxon>
        <taxon>Bacillati</taxon>
        <taxon>Actinomycetota</taxon>
        <taxon>Actinomycetes</taxon>
        <taxon>Micrococcales</taxon>
        <taxon>Microbacteriaceae</taxon>
        <taxon>Microbacterium</taxon>
    </lineage>
</organism>
<protein>
    <submittedName>
        <fullName evidence="2">Uncharacterized protein</fullName>
    </submittedName>
</protein>
<proteinExistence type="predicted"/>
<keyword evidence="3" id="KW-1185">Reference proteome</keyword>
<evidence type="ECO:0000313" key="2">
    <source>
        <dbReference type="EMBL" id="TXK13351.1"/>
    </source>
</evidence>
<gene>
    <name evidence="2" type="ORF">FVP77_08080</name>
</gene>
<comment type="caution">
    <text evidence="2">The sequence shown here is derived from an EMBL/GenBank/DDBJ whole genome shotgun (WGS) entry which is preliminary data.</text>
</comment>
<sequence>MSDPRRDRLSVGGLSIAPSTAPERWEVRAQSDGAAVEAHWGEWVRLARRILDTDALSRDLEARGDAWDQGHAAGADREAAADAVNPYR</sequence>
<dbReference type="EMBL" id="VRSV01000001">
    <property type="protein sequence ID" value="TXK13351.1"/>
    <property type="molecule type" value="Genomic_DNA"/>
</dbReference>
<reference evidence="2 3" key="1">
    <citation type="submission" date="2019-08" db="EMBL/GenBank/DDBJ databases">
        <authorList>
            <person name="Dong K."/>
        </authorList>
    </citation>
    <scope>NUCLEOTIDE SEQUENCE [LARGE SCALE GENOMIC DNA]</scope>
    <source>
        <strain evidence="2 3">JCM14558</strain>
    </source>
</reference>
<dbReference type="AlphaFoldDB" id="A0A5C8I559"/>
<name>A0A5C8I559_9MICO</name>
<evidence type="ECO:0000313" key="3">
    <source>
        <dbReference type="Proteomes" id="UP000321034"/>
    </source>
</evidence>
<dbReference type="OrthoDB" id="5071052at2"/>
<evidence type="ECO:0000256" key="1">
    <source>
        <dbReference type="SAM" id="MobiDB-lite"/>
    </source>
</evidence>
<feature type="compositionally biased region" description="Basic and acidic residues" evidence="1">
    <location>
        <begin position="68"/>
        <end position="80"/>
    </location>
</feature>
<accession>A0A5C8I559</accession>
<dbReference type="RefSeq" id="WP_147894009.1">
    <property type="nucleotide sequence ID" value="NZ_BAAANR010000001.1"/>
</dbReference>
<dbReference type="Proteomes" id="UP000321034">
    <property type="component" value="Unassembled WGS sequence"/>
</dbReference>
<feature type="region of interest" description="Disordered" evidence="1">
    <location>
        <begin position="68"/>
        <end position="88"/>
    </location>
</feature>